<feature type="transmembrane region" description="Helical" evidence="1">
    <location>
        <begin position="83"/>
        <end position="100"/>
    </location>
</feature>
<accession>A0A1G2BYJ4</accession>
<comment type="caution">
    <text evidence="2">The sequence shown here is derived from an EMBL/GenBank/DDBJ whole genome shotgun (WGS) entry which is preliminary data.</text>
</comment>
<dbReference type="EMBL" id="MHKQ01000011">
    <property type="protein sequence ID" value="OGY94204.1"/>
    <property type="molecule type" value="Genomic_DNA"/>
</dbReference>
<reference evidence="2 3" key="1">
    <citation type="journal article" date="2016" name="Nat. Commun.">
        <title>Thousands of microbial genomes shed light on interconnected biogeochemical processes in an aquifer system.</title>
        <authorList>
            <person name="Anantharaman K."/>
            <person name="Brown C.T."/>
            <person name="Hug L.A."/>
            <person name="Sharon I."/>
            <person name="Castelle C.J."/>
            <person name="Probst A.J."/>
            <person name="Thomas B.C."/>
            <person name="Singh A."/>
            <person name="Wilkins M.J."/>
            <person name="Karaoz U."/>
            <person name="Brodie E.L."/>
            <person name="Williams K.H."/>
            <person name="Hubbard S.S."/>
            <person name="Banfield J.F."/>
        </authorList>
    </citation>
    <scope>NUCLEOTIDE SEQUENCE [LARGE SCALE GENOMIC DNA]</scope>
</reference>
<sequence>MLKYLTIFISSLLLLAGFWSLFYSQKNIHYWLVAIAVAVILLSGRILSRNRFFRFKILWLNLIFVYISQLLFLLLLISEEWRYLLSLVLSLLWMLIWWLLAKYFENIDNIENSNYLVVNKFFYYLAFWFLATSLYSLVIFIHFPLLYAYLICIVFTFFWLVDIVRYQDNFSWVNLIFSLFILSQILVAVYLLPVSFYVAGTIATLWFFFIIDNTANTLRSFKLYLGLFLLITILLLTTSII</sequence>
<evidence type="ECO:0000256" key="1">
    <source>
        <dbReference type="SAM" id="Phobius"/>
    </source>
</evidence>
<feature type="transmembrane region" description="Helical" evidence="1">
    <location>
        <begin position="194"/>
        <end position="211"/>
    </location>
</feature>
<gene>
    <name evidence="2" type="ORF">A2406_01870</name>
</gene>
<dbReference type="Proteomes" id="UP000177626">
    <property type="component" value="Unassembled WGS sequence"/>
</dbReference>
<proteinExistence type="predicted"/>
<feature type="transmembrane region" description="Helical" evidence="1">
    <location>
        <begin position="121"/>
        <end position="141"/>
    </location>
</feature>
<feature type="transmembrane region" description="Helical" evidence="1">
    <location>
        <begin position="147"/>
        <end position="164"/>
    </location>
</feature>
<keyword evidence="1" id="KW-0812">Transmembrane</keyword>
<feature type="transmembrane region" description="Helical" evidence="1">
    <location>
        <begin position="59"/>
        <end position="77"/>
    </location>
</feature>
<evidence type="ECO:0000313" key="3">
    <source>
        <dbReference type="Proteomes" id="UP000177626"/>
    </source>
</evidence>
<feature type="transmembrane region" description="Helical" evidence="1">
    <location>
        <begin position="223"/>
        <end position="240"/>
    </location>
</feature>
<name>A0A1G2BYJ4_9BACT</name>
<keyword evidence="1" id="KW-1133">Transmembrane helix</keyword>
<feature type="transmembrane region" description="Helical" evidence="1">
    <location>
        <begin position="5"/>
        <end position="22"/>
    </location>
</feature>
<evidence type="ECO:0000313" key="2">
    <source>
        <dbReference type="EMBL" id="OGY94204.1"/>
    </source>
</evidence>
<keyword evidence="1" id="KW-0472">Membrane</keyword>
<organism evidence="2 3">
    <name type="scientific">Candidatus Komeilibacteria bacterium RIFOXYC1_FULL_37_11</name>
    <dbReference type="NCBI Taxonomy" id="1798555"/>
    <lineage>
        <taxon>Bacteria</taxon>
        <taxon>Candidatus Komeiliibacteriota</taxon>
    </lineage>
</organism>
<dbReference type="AlphaFoldDB" id="A0A1G2BYJ4"/>
<protein>
    <submittedName>
        <fullName evidence="2">Uncharacterized protein</fullName>
    </submittedName>
</protein>
<feature type="transmembrane region" description="Helical" evidence="1">
    <location>
        <begin position="28"/>
        <end position="47"/>
    </location>
</feature>